<dbReference type="PIRSF" id="PIRSF006324">
    <property type="entry name" value="LeuE"/>
    <property type="match status" value="1"/>
</dbReference>
<organism evidence="7 8">
    <name type="scientific">Pseudofrankia asymbiotica</name>
    <dbReference type="NCBI Taxonomy" id="1834516"/>
    <lineage>
        <taxon>Bacteria</taxon>
        <taxon>Bacillati</taxon>
        <taxon>Actinomycetota</taxon>
        <taxon>Actinomycetes</taxon>
        <taxon>Frankiales</taxon>
        <taxon>Frankiaceae</taxon>
        <taxon>Pseudofrankia</taxon>
    </lineage>
</organism>
<dbReference type="PANTHER" id="PTHR30086:SF20">
    <property type="entry name" value="ARGININE EXPORTER PROTEIN ARGO-RELATED"/>
    <property type="match status" value="1"/>
</dbReference>
<dbReference type="STRING" id="1834516.BL253_11005"/>
<reference evidence="8" key="1">
    <citation type="submission" date="2016-10" db="EMBL/GenBank/DDBJ databases">
        <title>Frankia sp. NRRL B-16386 Genome sequencing.</title>
        <authorList>
            <person name="Ghodhbane-Gtari F."/>
            <person name="Swanson E."/>
            <person name="Gueddou A."/>
            <person name="Hezbri K."/>
            <person name="Ktari K."/>
            <person name="Nouioui I."/>
            <person name="Morris K."/>
            <person name="Simpson S."/>
            <person name="Abebe-Akele F."/>
            <person name="Thomas K."/>
            <person name="Gtari M."/>
            <person name="Tisa L.S."/>
        </authorList>
    </citation>
    <scope>NUCLEOTIDE SEQUENCE [LARGE SCALE GENOMIC DNA]</scope>
    <source>
        <strain evidence="8">NRRL B-16386</strain>
    </source>
</reference>
<evidence type="ECO:0000256" key="6">
    <source>
        <dbReference type="SAM" id="Phobius"/>
    </source>
</evidence>
<keyword evidence="4 6" id="KW-1133">Transmembrane helix</keyword>
<name>A0A1V2ICY3_9ACTN</name>
<keyword evidence="2" id="KW-1003">Cell membrane</keyword>
<evidence type="ECO:0000256" key="3">
    <source>
        <dbReference type="ARBA" id="ARBA00022692"/>
    </source>
</evidence>
<evidence type="ECO:0000256" key="2">
    <source>
        <dbReference type="ARBA" id="ARBA00022475"/>
    </source>
</evidence>
<gene>
    <name evidence="7" type="ORF">BL253_11005</name>
</gene>
<protein>
    <submittedName>
        <fullName evidence="7">Lysine transporter LysE</fullName>
    </submittedName>
</protein>
<dbReference type="InterPro" id="IPR001123">
    <property type="entry name" value="LeuE-type"/>
</dbReference>
<comment type="subcellular location">
    <subcellularLocation>
        <location evidence="1">Cell membrane</location>
        <topology evidence="1">Multi-pass membrane protein</topology>
    </subcellularLocation>
</comment>
<dbReference type="Proteomes" id="UP000188929">
    <property type="component" value="Unassembled WGS sequence"/>
</dbReference>
<comment type="caution">
    <text evidence="7">The sequence shown here is derived from an EMBL/GenBank/DDBJ whole genome shotgun (WGS) entry which is preliminary data.</text>
</comment>
<evidence type="ECO:0000313" key="8">
    <source>
        <dbReference type="Proteomes" id="UP000188929"/>
    </source>
</evidence>
<dbReference type="GO" id="GO:0005886">
    <property type="term" value="C:plasma membrane"/>
    <property type="evidence" value="ECO:0007669"/>
    <property type="project" value="UniProtKB-SubCell"/>
</dbReference>
<feature type="transmembrane region" description="Helical" evidence="6">
    <location>
        <begin position="152"/>
        <end position="175"/>
    </location>
</feature>
<feature type="transmembrane region" description="Helical" evidence="6">
    <location>
        <begin position="41"/>
        <end position="63"/>
    </location>
</feature>
<feature type="transmembrane region" description="Helical" evidence="6">
    <location>
        <begin position="6"/>
        <end position="29"/>
    </location>
</feature>
<feature type="transmembrane region" description="Helical" evidence="6">
    <location>
        <begin position="69"/>
        <end position="89"/>
    </location>
</feature>
<dbReference type="OrthoDB" id="3175972at2"/>
<evidence type="ECO:0000256" key="1">
    <source>
        <dbReference type="ARBA" id="ARBA00004651"/>
    </source>
</evidence>
<keyword evidence="3 6" id="KW-0812">Transmembrane</keyword>
<evidence type="ECO:0000256" key="4">
    <source>
        <dbReference type="ARBA" id="ARBA00022989"/>
    </source>
</evidence>
<keyword evidence="8" id="KW-1185">Reference proteome</keyword>
<accession>A0A1V2ICY3</accession>
<dbReference type="RefSeq" id="WP_076816127.1">
    <property type="nucleotide sequence ID" value="NZ_MOMC01000019.1"/>
</dbReference>
<dbReference type="GO" id="GO:0015171">
    <property type="term" value="F:amino acid transmembrane transporter activity"/>
    <property type="evidence" value="ECO:0007669"/>
    <property type="project" value="TreeGrafter"/>
</dbReference>
<feature type="transmembrane region" description="Helical" evidence="6">
    <location>
        <begin position="119"/>
        <end position="140"/>
    </location>
</feature>
<evidence type="ECO:0000256" key="5">
    <source>
        <dbReference type="ARBA" id="ARBA00023136"/>
    </source>
</evidence>
<keyword evidence="5 6" id="KW-0472">Membrane</keyword>
<sequence length="212" mass="21780">MISGGQLAGFAVAAFVLIVIPGPSVLFVVGRALSLGRGPAIVSAVGSGLGNYVVAVLVAFGLGTLVERSAIAFLAVKLAGGAYLVWLGIQAIRHRRELASVADERVEALSRWRTIRQGFVVGVTNPKAMIMFGAVLPQFVSREAGHIPAQMLLMSLLAIGIGLVSDSGWAVVASAVRSWFTGNPRRLAAIGGAGGLAMIGVGLNVAVTGRHT</sequence>
<dbReference type="Pfam" id="PF01810">
    <property type="entry name" value="LysE"/>
    <property type="match status" value="1"/>
</dbReference>
<dbReference type="PANTHER" id="PTHR30086">
    <property type="entry name" value="ARGININE EXPORTER PROTEIN ARGO"/>
    <property type="match status" value="1"/>
</dbReference>
<dbReference type="EMBL" id="MOMC01000019">
    <property type="protein sequence ID" value="ONH31053.1"/>
    <property type="molecule type" value="Genomic_DNA"/>
</dbReference>
<feature type="transmembrane region" description="Helical" evidence="6">
    <location>
        <begin position="187"/>
        <end position="207"/>
    </location>
</feature>
<evidence type="ECO:0000313" key="7">
    <source>
        <dbReference type="EMBL" id="ONH31053.1"/>
    </source>
</evidence>
<dbReference type="AlphaFoldDB" id="A0A1V2ICY3"/>
<proteinExistence type="predicted"/>